<keyword evidence="4 7" id="KW-0472">Membrane</keyword>
<dbReference type="Proteomes" id="UP001597044">
    <property type="component" value="Unassembled WGS sequence"/>
</dbReference>
<feature type="chain" id="PRO_5046558074" description="Flagellar protein" evidence="9">
    <location>
        <begin position="25"/>
        <end position="155"/>
    </location>
</feature>
<evidence type="ECO:0000256" key="9">
    <source>
        <dbReference type="SAM" id="SignalP"/>
    </source>
</evidence>
<protein>
    <recommendedName>
        <fullName evidence="7">Flagellar protein</fullName>
    </recommendedName>
</protein>
<keyword evidence="10" id="KW-0969">Cilium</keyword>
<dbReference type="NCBIfam" id="TIGR03500">
    <property type="entry name" value="FliO_TIGR"/>
    <property type="match status" value="1"/>
</dbReference>
<organism evidence="10 11">
    <name type="scientific">Paraperlucidibaca wandonensis</name>
    <dbReference type="NCBI Taxonomy" id="1268273"/>
    <lineage>
        <taxon>Bacteria</taxon>
        <taxon>Pseudomonadati</taxon>
        <taxon>Pseudomonadota</taxon>
        <taxon>Gammaproteobacteria</taxon>
        <taxon>Moraxellales</taxon>
        <taxon>Moraxellaceae</taxon>
        <taxon>Paraperlucidibaca</taxon>
    </lineage>
</organism>
<evidence type="ECO:0000313" key="10">
    <source>
        <dbReference type="EMBL" id="MFD0949450.1"/>
    </source>
</evidence>
<dbReference type="PANTHER" id="PTHR38766">
    <property type="entry name" value="FLAGELLAR PROTEIN FLIO"/>
    <property type="match status" value="1"/>
</dbReference>
<evidence type="ECO:0000256" key="2">
    <source>
        <dbReference type="ARBA" id="ARBA00022692"/>
    </source>
</evidence>
<feature type="region of interest" description="Disordered" evidence="8">
    <location>
        <begin position="112"/>
        <end position="132"/>
    </location>
</feature>
<keyword evidence="1 7" id="KW-1003">Cell membrane</keyword>
<evidence type="ECO:0000256" key="4">
    <source>
        <dbReference type="ARBA" id="ARBA00023136"/>
    </source>
</evidence>
<dbReference type="PANTHER" id="PTHR38766:SF1">
    <property type="entry name" value="FLAGELLAR PROTEIN FLIO"/>
    <property type="match status" value="1"/>
</dbReference>
<keyword evidence="11" id="KW-1185">Reference proteome</keyword>
<keyword evidence="10" id="KW-0282">Flagellum</keyword>
<dbReference type="EMBL" id="JBHTIT010000001">
    <property type="protein sequence ID" value="MFD0949450.1"/>
    <property type="molecule type" value="Genomic_DNA"/>
</dbReference>
<reference evidence="11" key="1">
    <citation type="journal article" date="2019" name="Int. J. Syst. Evol. Microbiol.">
        <title>The Global Catalogue of Microorganisms (GCM) 10K type strain sequencing project: providing services to taxonomists for standard genome sequencing and annotation.</title>
        <authorList>
            <consortium name="The Broad Institute Genomics Platform"/>
            <consortium name="The Broad Institute Genome Sequencing Center for Infectious Disease"/>
            <person name="Wu L."/>
            <person name="Ma J."/>
        </authorList>
    </citation>
    <scope>NUCLEOTIDE SEQUENCE [LARGE SCALE GENOMIC DNA]</scope>
    <source>
        <strain evidence="11">CCUG 63419</strain>
    </source>
</reference>
<evidence type="ECO:0000256" key="8">
    <source>
        <dbReference type="SAM" id="MobiDB-lite"/>
    </source>
</evidence>
<dbReference type="InterPro" id="IPR052205">
    <property type="entry name" value="FliO/MopB"/>
</dbReference>
<dbReference type="RefSeq" id="WP_379069190.1">
    <property type="nucleotide sequence ID" value="NZ_JBHTIT010000001.1"/>
</dbReference>
<comment type="similarity">
    <text evidence="6 7">Belongs to the FliO/MopB family.</text>
</comment>
<evidence type="ECO:0000313" key="11">
    <source>
        <dbReference type="Proteomes" id="UP001597044"/>
    </source>
</evidence>
<keyword evidence="9" id="KW-0732">Signal</keyword>
<feature type="transmembrane region" description="Helical" evidence="7">
    <location>
        <begin position="40"/>
        <end position="61"/>
    </location>
</feature>
<keyword evidence="5 7" id="KW-0975">Bacterial flagellum</keyword>
<comment type="caution">
    <text evidence="10">The sequence shown here is derived from an EMBL/GenBank/DDBJ whole genome shotgun (WGS) entry which is preliminary data.</text>
</comment>
<keyword evidence="3 7" id="KW-1133">Transmembrane helix</keyword>
<name>A0ABW3HFM2_9GAMM</name>
<evidence type="ECO:0000256" key="3">
    <source>
        <dbReference type="ARBA" id="ARBA00022989"/>
    </source>
</evidence>
<feature type="compositionally biased region" description="Polar residues" evidence="8">
    <location>
        <begin position="115"/>
        <end position="131"/>
    </location>
</feature>
<comment type="subcellular location">
    <subcellularLocation>
        <location evidence="7">Cell membrane</location>
    </subcellularLocation>
    <subcellularLocation>
        <location evidence="7">Bacterial flagellum basal body</location>
    </subcellularLocation>
</comment>
<feature type="signal peptide" evidence="9">
    <location>
        <begin position="1"/>
        <end position="24"/>
    </location>
</feature>
<dbReference type="Pfam" id="PF04347">
    <property type="entry name" value="FliO"/>
    <property type="match status" value="1"/>
</dbReference>
<dbReference type="InterPro" id="IPR022781">
    <property type="entry name" value="Flagellar_biosynth_FliO"/>
</dbReference>
<keyword evidence="10" id="KW-0966">Cell projection</keyword>
<evidence type="ECO:0000256" key="1">
    <source>
        <dbReference type="ARBA" id="ARBA00022475"/>
    </source>
</evidence>
<evidence type="ECO:0000256" key="7">
    <source>
        <dbReference type="RuleBase" id="RU362064"/>
    </source>
</evidence>
<sequence>MIVRHSLFYSLIGAWLALPLVAQAAPAANLPKDPLSTGNLLSVFLGLTFVVALLLGAAWMIRRFQKIQAPREGALQVTAQLSLGLKERVILLRVGDENVLIGCTPGSIRPLHTWQGPSPVQGSEGDSSLPTSPDFMTHLRSVLATQGLRRPGASS</sequence>
<evidence type="ECO:0000256" key="5">
    <source>
        <dbReference type="ARBA" id="ARBA00023143"/>
    </source>
</evidence>
<evidence type="ECO:0000256" key="6">
    <source>
        <dbReference type="ARBA" id="ARBA00037937"/>
    </source>
</evidence>
<proteinExistence type="inferred from homology"/>
<gene>
    <name evidence="10" type="primary">fliO</name>
    <name evidence="10" type="ORF">ACFQ0F_03440</name>
</gene>
<accession>A0ABW3HFM2</accession>
<keyword evidence="2 7" id="KW-0812">Transmembrane</keyword>